<dbReference type="Proteomes" id="UP001163850">
    <property type="component" value="Unassembled WGS sequence"/>
</dbReference>
<protein>
    <submittedName>
        <fullName evidence="1">Uncharacterized protein</fullName>
    </submittedName>
</protein>
<sequence>MPTQSLQTFAPSLGRNTEFGLEESPASRAFGTLLMMTAWYTSSISIWYHAARFLQDKTIQVERFSTEETGSFECHEEDAAAILQVITSRKPDCEAISALQRAARAATIHAEAALMGYAFYDQSKEISSALQLPVGVSHKCCHLCWLLKKELNDHPTAKDLLLPGTHSQFLPWIPPFGVSDCTLQSLRIKLLVIIRSRLRQERALSGMVGYTGISPFT</sequence>
<evidence type="ECO:0000313" key="2">
    <source>
        <dbReference type="Proteomes" id="UP001163850"/>
    </source>
</evidence>
<gene>
    <name evidence="1" type="ORF">F5890DRAFT_655906</name>
</gene>
<name>A0AA38UQV8_9AGAR</name>
<organism evidence="1 2">
    <name type="scientific">Lentinula detonsa</name>
    <dbReference type="NCBI Taxonomy" id="2804962"/>
    <lineage>
        <taxon>Eukaryota</taxon>
        <taxon>Fungi</taxon>
        <taxon>Dikarya</taxon>
        <taxon>Basidiomycota</taxon>
        <taxon>Agaricomycotina</taxon>
        <taxon>Agaricomycetes</taxon>
        <taxon>Agaricomycetidae</taxon>
        <taxon>Agaricales</taxon>
        <taxon>Marasmiineae</taxon>
        <taxon>Omphalotaceae</taxon>
        <taxon>Lentinula</taxon>
    </lineage>
</organism>
<evidence type="ECO:0000313" key="1">
    <source>
        <dbReference type="EMBL" id="KAJ3980667.1"/>
    </source>
</evidence>
<dbReference type="EMBL" id="MU802168">
    <property type="protein sequence ID" value="KAJ3980667.1"/>
    <property type="molecule type" value="Genomic_DNA"/>
</dbReference>
<accession>A0AA38UQV8</accession>
<proteinExistence type="predicted"/>
<dbReference type="AlphaFoldDB" id="A0AA38UQV8"/>
<comment type="caution">
    <text evidence="1">The sequence shown here is derived from an EMBL/GenBank/DDBJ whole genome shotgun (WGS) entry which is preliminary data.</text>
</comment>
<reference evidence="1" key="1">
    <citation type="submission" date="2022-08" db="EMBL/GenBank/DDBJ databases">
        <authorList>
            <consortium name="DOE Joint Genome Institute"/>
            <person name="Min B."/>
            <person name="Riley R."/>
            <person name="Sierra-Patev S."/>
            <person name="Naranjo-Ortiz M."/>
            <person name="Looney B."/>
            <person name="Konkel Z."/>
            <person name="Slot J.C."/>
            <person name="Sakamoto Y."/>
            <person name="Steenwyk J.L."/>
            <person name="Rokas A."/>
            <person name="Carro J."/>
            <person name="Camarero S."/>
            <person name="Ferreira P."/>
            <person name="Molpeceres G."/>
            <person name="Ruiz-Duenas F.J."/>
            <person name="Serrano A."/>
            <person name="Henrissat B."/>
            <person name="Drula E."/>
            <person name="Hughes K.W."/>
            <person name="Mata J.L."/>
            <person name="Ishikawa N.K."/>
            <person name="Vargas-Isla R."/>
            <person name="Ushijima S."/>
            <person name="Smith C.A."/>
            <person name="Ahrendt S."/>
            <person name="Andreopoulos W."/>
            <person name="He G."/>
            <person name="Labutti K."/>
            <person name="Lipzen A."/>
            <person name="Ng V."/>
            <person name="Sandor L."/>
            <person name="Barry K."/>
            <person name="Martinez A.T."/>
            <person name="Xiao Y."/>
            <person name="Gibbons J.G."/>
            <person name="Terashima K."/>
            <person name="Hibbett D.S."/>
            <person name="Grigoriev I.V."/>
        </authorList>
    </citation>
    <scope>NUCLEOTIDE SEQUENCE</scope>
    <source>
        <strain evidence="1">TFB7829</strain>
    </source>
</reference>